<feature type="domain" description="Serine dehydratase-like alpha subunit" evidence="1">
    <location>
        <begin position="2"/>
        <end position="42"/>
    </location>
</feature>
<reference evidence="2" key="1">
    <citation type="submission" date="2019-08" db="EMBL/GenBank/DDBJ databases">
        <authorList>
            <person name="Kucharzyk K."/>
            <person name="Murdoch R.W."/>
            <person name="Higgins S."/>
            <person name="Loffler F."/>
        </authorList>
    </citation>
    <scope>NUCLEOTIDE SEQUENCE</scope>
</reference>
<protein>
    <recommendedName>
        <fullName evidence="1">Serine dehydratase-like alpha subunit domain-containing protein</fullName>
    </recommendedName>
</protein>
<sequence length="49" mass="5466">MMARTGQGTKHPVGLDLCIRTMNQTGRDMKDDYRETARGGLALFYTQGC</sequence>
<dbReference type="AlphaFoldDB" id="A0A645AYM9"/>
<proteinExistence type="predicted"/>
<comment type="caution">
    <text evidence="2">The sequence shown here is derived from an EMBL/GenBank/DDBJ whole genome shotgun (WGS) entry which is preliminary data.</text>
</comment>
<dbReference type="InterPro" id="IPR005130">
    <property type="entry name" value="Ser_deHydtase-like_asu"/>
</dbReference>
<name>A0A645AYM9_9ZZZZ</name>
<evidence type="ECO:0000313" key="2">
    <source>
        <dbReference type="EMBL" id="MPM54634.1"/>
    </source>
</evidence>
<organism evidence="2">
    <name type="scientific">bioreactor metagenome</name>
    <dbReference type="NCBI Taxonomy" id="1076179"/>
    <lineage>
        <taxon>unclassified sequences</taxon>
        <taxon>metagenomes</taxon>
        <taxon>ecological metagenomes</taxon>
    </lineage>
</organism>
<gene>
    <name evidence="2" type="ORF">SDC9_101413</name>
</gene>
<dbReference type="Pfam" id="PF03313">
    <property type="entry name" value="SDH_alpha"/>
    <property type="match status" value="1"/>
</dbReference>
<dbReference type="EMBL" id="VSSQ01014894">
    <property type="protein sequence ID" value="MPM54634.1"/>
    <property type="molecule type" value="Genomic_DNA"/>
</dbReference>
<accession>A0A645AYM9</accession>
<evidence type="ECO:0000259" key="1">
    <source>
        <dbReference type="Pfam" id="PF03313"/>
    </source>
</evidence>